<organism evidence="1 2">
    <name type="scientific">Leptospirillum ferriphilum</name>
    <dbReference type="NCBI Taxonomy" id="178606"/>
    <lineage>
        <taxon>Bacteria</taxon>
        <taxon>Pseudomonadati</taxon>
        <taxon>Nitrospirota</taxon>
        <taxon>Nitrospiria</taxon>
        <taxon>Nitrospirales</taxon>
        <taxon>Nitrospiraceae</taxon>
        <taxon>Leptospirillum</taxon>
    </lineage>
</organism>
<protein>
    <submittedName>
        <fullName evidence="1">Uncharacterized protein</fullName>
    </submittedName>
</protein>
<proteinExistence type="predicted"/>
<dbReference type="AlphaFoldDB" id="A0A094X2A5"/>
<name>A0A094X2A5_9BACT</name>
<gene>
    <name evidence="1" type="ORF">LptCag_2735</name>
</gene>
<reference evidence="1 2" key="1">
    <citation type="submission" date="2014-06" db="EMBL/GenBank/DDBJ databases">
        <title>Draft genome sequence of iron oxidizing acidophile Leptospirillum ferriphilum DSM14647.</title>
        <authorList>
            <person name="Cardenas J.P."/>
            <person name="Lazcano M."/>
            <person name="Ossandon F.J."/>
            <person name="Corbett M."/>
            <person name="Holmes D.S."/>
            <person name="Watkin E."/>
        </authorList>
    </citation>
    <scope>NUCLEOTIDE SEQUENCE [LARGE SCALE GENOMIC DNA]</scope>
    <source>
        <strain evidence="1 2">DSM 14647</strain>
    </source>
</reference>
<sequence>MEKQGYSGWLNCLLPFWYDRFHRIRAVFTIRSLRFHRVGGPVPECIRQIPHILKEK</sequence>
<dbReference type="Proteomes" id="UP000029452">
    <property type="component" value="Unassembled WGS sequence"/>
</dbReference>
<evidence type="ECO:0000313" key="2">
    <source>
        <dbReference type="Proteomes" id="UP000029452"/>
    </source>
</evidence>
<dbReference type="PATRIC" id="fig|178606.4.peg.2598"/>
<evidence type="ECO:0000313" key="1">
    <source>
        <dbReference type="EMBL" id="KGA92694.1"/>
    </source>
</evidence>
<dbReference type="EMBL" id="JPGK01000013">
    <property type="protein sequence ID" value="KGA92694.1"/>
    <property type="molecule type" value="Genomic_DNA"/>
</dbReference>
<comment type="caution">
    <text evidence="1">The sequence shown here is derived from an EMBL/GenBank/DDBJ whole genome shotgun (WGS) entry which is preliminary data.</text>
</comment>
<accession>A0A094X2A5</accession>